<proteinExistence type="predicted"/>
<dbReference type="InterPro" id="IPR019734">
    <property type="entry name" value="TPR_rpt"/>
</dbReference>
<evidence type="ECO:0000313" key="3">
    <source>
        <dbReference type="EMBL" id="ARU54533.1"/>
    </source>
</evidence>
<dbReference type="CDD" id="cd02549">
    <property type="entry name" value="Peptidase_C39A"/>
    <property type="match status" value="1"/>
</dbReference>
<evidence type="ECO:0000256" key="1">
    <source>
        <dbReference type="PROSITE-ProRule" id="PRU00339"/>
    </source>
</evidence>
<evidence type="ECO:0000259" key="2">
    <source>
        <dbReference type="Pfam" id="PF13529"/>
    </source>
</evidence>
<sequence length="341" mass="37438">MWVQKRLAVLIMVILFGVSGCAIMGPSAEQAAAQWRAVLSKHRVELDSVPFFPQEQFQCGPAALATVLAYRGVDVNPKALVDAVYTPGKEGSFPLDMVATARDFGFLVYPLEGNLANLLREVAANNPVLVLQNLGFSWYPQWHYAVVVGYDLERMVVWLRSGVERRQEMTFSLFQRTWRNADNWAQVVAPPETMPTTADLPGYIRAAQDLLTSGHSAALNAFLAATKRWPASTLSWLSLGNAAYQMSDHSTAAKAFSEHVHLQPENPDGWNNLAYSLQQLHCPTALEAIACAVKLAPGNLNVLNSQRELKQQVAQKSATDGMIDRTFTPSQCAIPACPALL</sequence>
<dbReference type="Gene3D" id="3.90.70.10">
    <property type="entry name" value="Cysteine proteinases"/>
    <property type="match status" value="1"/>
</dbReference>
<accession>A0A1Y0I555</accession>
<keyword evidence="4" id="KW-1185">Reference proteome</keyword>
<feature type="repeat" description="TPR" evidence="1">
    <location>
        <begin position="233"/>
        <end position="266"/>
    </location>
</feature>
<dbReference type="Proteomes" id="UP000196027">
    <property type="component" value="Chromosome"/>
</dbReference>
<feature type="domain" description="Peptidase C39-like" evidence="2">
    <location>
        <begin position="48"/>
        <end position="157"/>
    </location>
</feature>
<evidence type="ECO:0000313" key="4">
    <source>
        <dbReference type="Proteomes" id="UP000196027"/>
    </source>
</evidence>
<dbReference type="InterPro" id="IPR011990">
    <property type="entry name" value="TPR-like_helical_dom_sf"/>
</dbReference>
<dbReference type="AlphaFoldDB" id="A0A1Y0I555"/>
<dbReference type="RefSeq" id="WP_087459724.1">
    <property type="nucleotide sequence ID" value="NZ_CP021425.1"/>
</dbReference>
<dbReference type="NCBIfam" id="NF033920">
    <property type="entry name" value="C39_PA2778_fam"/>
    <property type="match status" value="1"/>
</dbReference>
<dbReference type="InterPro" id="IPR039564">
    <property type="entry name" value="Peptidase_C39-like"/>
</dbReference>
<reference evidence="3 4" key="1">
    <citation type="submission" date="2017-05" db="EMBL/GenBank/DDBJ databases">
        <title>Genomic insights into alkan degradation activity of Oleiphilus messinensis.</title>
        <authorList>
            <person name="Kozyavkin S.A."/>
            <person name="Slesarev A.I."/>
            <person name="Golyshin P.N."/>
            <person name="Korzhenkov A."/>
            <person name="Golyshina O.N."/>
            <person name="Toshchakov S.V."/>
        </authorList>
    </citation>
    <scope>NUCLEOTIDE SEQUENCE [LARGE SCALE GENOMIC DNA]</scope>
    <source>
        <strain evidence="3 4">ME102</strain>
    </source>
</reference>
<dbReference type="SUPFAM" id="SSF48452">
    <property type="entry name" value="TPR-like"/>
    <property type="match status" value="1"/>
</dbReference>
<dbReference type="Pfam" id="PF13529">
    <property type="entry name" value="Peptidase_C39_2"/>
    <property type="match status" value="1"/>
</dbReference>
<dbReference type="Gene3D" id="1.25.40.10">
    <property type="entry name" value="Tetratricopeptide repeat domain"/>
    <property type="match status" value="1"/>
</dbReference>
<dbReference type="EMBL" id="CP021425">
    <property type="protein sequence ID" value="ARU54533.1"/>
    <property type="molecule type" value="Genomic_DNA"/>
</dbReference>
<dbReference type="SMART" id="SM00028">
    <property type="entry name" value="TPR"/>
    <property type="match status" value="2"/>
</dbReference>
<protein>
    <submittedName>
        <fullName evidence="3">TPR repeat protein</fullName>
    </submittedName>
</protein>
<keyword evidence="1" id="KW-0802">TPR repeat</keyword>
<dbReference type="InterPro" id="IPR039563">
    <property type="entry name" value="Peptidase_C39_single_dom"/>
</dbReference>
<name>A0A1Y0I555_9GAMM</name>
<dbReference type="OrthoDB" id="5611441at2"/>
<dbReference type="KEGG" id="ome:OLMES_0429"/>
<organism evidence="3 4">
    <name type="scientific">Oleiphilus messinensis</name>
    <dbReference type="NCBI Taxonomy" id="141451"/>
    <lineage>
        <taxon>Bacteria</taxon>
        <taxon>Pseudomonadati</taxon>
        <taxon>Pseudomonadota</taxon>
        <taxon>Gammaproteobacteria</taxon>
        <taxon>Oceanospirillales</taxon>
        <taxon>Oleiphilaceae</taxon>
        <taxon>Oleiphilus</taxon>
    </lineage>
</organism>
<dbReference type="PROSITE" id="PS50005">
    <property type="entry name" value="TPR"/>
    <property type="match status" value="1"/>
</dbReference>
<gene>
    <name evidence="3" type="ORF">OLMES_0429</name>
</gene>
<dbReference type="PROSITE" id="PS51257">
    <property type="entry name" value="PROKAR_LIPOPROTEIN"/>
    <property type="match status" value="1"/>
</dbReference>